<dbReference type="OrthoDB" id="3220769at2759"/>
<keyword evidence="1" id="KW-0472">Membrane</keyword>
<sequence length="97" mass="11047">MAQSFFRYNLSRRFPFGWFTYAVVIGGLLLLVLFSALNFSANAYELKVVYTNDPSSTLAESDRETRWPISLMGKLEGSCTPREIPLGARLYTNKRTL</sequence>
<accession>A0A8K0TRA0</accession>
<feature type="transmembrane region" description="Helical" evidence="1">
    <location>
        <begin position="16"/>
        <end position="37"/>
    </location>
</feature>
<name>A0A8K0TRA0_9PEZI</name>
<keyword evidence="3" id="KW-1185">Reference proteome</keyword>
<proteinExistence type="predicted"/>
<dbReference type="AlphaFoldDB" id="A0A8K0TRA0"/>
<organism evidence="2 3">
    <name type="scientific">Plectosphaerella cucumerina</name>
    <dbReference type="NCBI Taxonomy" id="40658"/>
    <lineage>
        <taxon>Eukaryota</taxon>
        <taxon>Fungi</taxon>
        <taxon>Dikarya</taxon>
        <taxon>Ascomycota</taxon>
        <taxon>Pezizomycotina</taxon>
        <taxon>Sordariomycetes</taxon>
        <taxon>Hypocreomycetidae</taxon>
        <taxon>Glomerellales</taxon>
        <taxon>Plectosphaerellaceae</taxon>
        <taxon>Plectosphaerella</taxon>
    </lineage>
</organism>
<evidence type="ECO:0000256" key="1">
    <source>
        <dbReference type="SAM" id="Phobius"/>
    </source>
</evidence>
<keyword evidence="1" id="KW-1133">Transmembrane helix</keyword>
<evidence type="ECO:0000313" key="2">
    <source>
        <dbReference type="EMBL" id="KAH7375022.1"/>
    </source>
</evidence>
<comment type="caution">
    <text evidence="2">The sequence shown here is derived from an EMBL/GenBank/DDBJ whole genome shotgun (WGS) entry which is preliminary data.</text>
</comment>
<reference evidence="2" key="1">
    <citation type="journal article" date="2021" name="Nat. Commun.">
        <title>Genetic determinants of endophytism in the Arabidopsis root mycobiome.</title>
        <authorList>
            <person name="Mesny F."/>
            <person name="Miyauchi S."/>
            <person name="Thiergart T."/>
            <person name="Pickel B."/>
            <person name="Atanasova L."/>
            <person name="Karlsson M."/>
            <person name="Huettel B."/>
            <person name="Barry K.W."/>
            <person name="Haridas S."/>
            <person name="Chen C."/>
            <person name="Bauer D."/>
            <person name="Andreopoulos W."/>
            <person name="Pangilinan J."/>
            <person name="LaButti K."/>
            <person name="Riley R."/>
            <person name="Lipzen A."/>
            <person name="Clum A."/>
            <person name="Drula E."/>
            <person name="Henrissat B."/>
            <person name="Kohler A."/>
            <person name="Grigoriev I.V."/>
            <person name="Martin F.M."/>
            <person name="Hacquard S."/>
        </authorList>
    </citation>
    <scope>NUCLEOTIDE SEQUENCE</scope>
    <source>
        <strain evidence="2">MPI-CAGE-AT-0016</strain>
    </source>
</reference>
<keyword evidence="1" id="KW-0812">Transmembrane</keyword>
<evidence type="ECO:0000313" key="3">
    <source>
        <dbReference type="Proteomes" id="UP000813385"/>
    </source>
</evidence>
<gene>
    <name evidence="2" type="ORF">B0T11DRAFT_5107</name>
</gene>
<protein>
    <submittedName>
        <fullName evidence="2">Uncharacterized protein</fullName>
    </submittedName>
</protein>
<dbReference type="EMBL" id="JAGPXD010000001">
    <property type="protein sequence ID" value="KAH7375022.1"/>
    <property type="molecule type" value="Genomic_DNA"/>
</dbReference>
<dbReference type="Proteomes" id="UP000813385">
    <property type="component" value="Unassembled WGS sequence"/>
</dbReference>